<evidence type="ECO:0000313" key="2">
    <source>
        <dbReference type="Proteomes" id="UP000671940"/>
    </source>
</evidence>
<proteinExistence type="predicted"/>
<gene>
    <name evidence="1" type="ORF">XccvBFoX3_gp69c</name>
</gene>
<sequence>MPKRISYAHDPLSSGGKRYPFELMNVGDWMYADSSEQAQRICSAANGYGCKKNTQGFKCSSKKNGPGYWRVTRIA</sequence>
<keyword evidence="2" id="KW-1185">Reference proteome</keyword>
<reference evidence="1" key="1">
    <citation type="submission" date="2020-03" db="EMBL/GenBank/DDBJ databases">
        <title>Development of an integrated pest management strategy to control Xanthomonas campestris pv. campestris using bacteriophages.</title>
        <authorList>
            <person name="Holtappels D."/>
            <person name="Lavigne R."/>
            <person name="Wagemans J."/>
        </authorList>
    </citation>
    <scope>NUCLEOTIDE SEQUENCE</scope>
</reference>
<accession>A0A858NN80</accession>
<evidence type="ECO:0000313" key="1">
    <source>
        <dbReference type="EMBL" id="QJB21969.1"/>
    </source>
</evidence>
<organism evidence="1 2">
    <name type="scientific">Xanthomonas phage FoX3</name>
    <dbReference type="NCBI Taxonomy" id="2723899"/>
    <lineage>
        <taxon>Viruses</taxon>
        <taxon>Duplodnaviria</taxon>
        <taxon>Heunggongvirae</taxon>
        <taxon>Uroviricota</taxon>
        <taxon>Caudoviricetes</taxon>
        <taxon>Foxunavirus</taxon>
        <taxon>Foxunavirus fox3</taxon>
    </lineage>
</organism>
<dbReference type="Proteomes" id="UP000671940">
    <property type="component" value="Segment"/>
</dbReference>
<name>A0A858NN80_9CAUD</name>
<dbReference type="EMBL" id="MT161383">
    <property type="protein sequence ID" value="QJB21969.1"/>
    <property type="molecule type" value="Genomic_DNA"/>
</dbReference>
<protein>
    <submittedName>
        <fullName evidence="1">Uncharacterized protein</fullName>
    </submittedName>
</protein>